<proteinExistence type="predicted"/>
<name>A0ABS5QV65_9LACO</name>
<accession>A0ABS5QV65</accession>
<dbReference type="EMBL" id="JAAMFJ010000007">
    <property type="protein sequence ID" value="MBS9336817.1"/>
    <property type="molecule type" value="Genomic_DNA"/>
</dbReference>
<evidence type="ECO:0000256" key="1">
    <source>
        <dbReference type="SAM" id="Phobius"/>
    </source>
</evidence>
<protein>
    <submittedName>
        <fullName evidence="2">Uncharacterized protein</fullName>
    </submittedName>
</protein>
<feature type="transmembrane region" description="Helical" evidence="1">
    <location>
        <begin position="6"/>
        <end position="25"/>
    </location>
</feature>
<dbReference type="Proteomes" id="UP000735205">
    <property type="component" value="Unassembled WGS sequence"/>
</dbReference>
<comment type="caution">
    <text evidence="2">The sequence shown here is derived from an EMBL/GenBank/DDBJ whole genome shotgun (WGS) entry which is preliminary data.</text>
</comment>
<sequence>MGYYNAITIVISSLALFVTVVRWWLDKRMKKSNRELIISAPLYEKHLLHTIPEAFEEFVKSKNVKRAGLAFSMELKNIEMDLYYFKYTRPKIHKMVIDSLSELDKLIMKAFENSDDGVVSEEIQIKMVDALDNIFKAFLYDLPDDRIDQYFRLH</sequence>
<evidence type="ECO:0000313" key="2">
    <source>
        <dbReference type="EMBL" id="MBS9336817.1"/>
    </source>
</evidence>
<keyword evidence="1" id="KW-1133">Transmembrane helix</keyword>
<reference evidence="2 3" key="1">
    <citation type="submission" date="2020-02" db="EMBL/GenBank/DDBJ databases">
        <title>Fructobacillus sp. isolated from paper mulberry of Taiwan.</title>
        <authorList>
            <person name="Lin S.-T."/>
        </authorList>
    </citation>
    <scope>NUCLEOTIDE SEQUENCE [LARGE SCALE GENOMIC DNA]</scope>
    <source>
        <strain evidence="2 3">M1-21</strain>
    </source>
</reference>
<organism evidence="2 3">
    <name type="scientific">Fructobacillus papyrifericola</name>
    <dbReference type="NCBI Taxonomy" id="2713172"/>
    <lineage>
        <taxon>Bacteria</taxon>
        <taxon>Bacillati</taxon>
        <taxon>Bacillota</taxon>
        <taxon>Bacilli</taxon>
        <taxon>Lactobacillales</taxon>
        <taxon>Lactobacillaceae</taxon>
        <taxon>Fructobacillus</taxon>
    </lineage>
</organism>
<keyword evidence="1" id="KW-0812">Transmembrane</keyword>
<keyword evidence="3" id="KW-1185">Reference proteome</keyword>
<dbReference type="RefSeq" id="WP_213793367.1">
    <property type="nucleotide sequence ID" value="NZ_JAAMFJ010000007.1"/>
</dbReference>
<keyword evidence="1" id="KW-0472">Membrane</keyword>
<gene>
    <name evidence="2" type="ORF">G6R28_06190</name>
</gene>
<evidence type="ECO:0000313" key="3">
    <source>
        <dbReference type="Proteomes" id="UP000735205"/>
    </source>
</evidence>